<reference evidence="7 8" key="1">
    <citation type="submission" date="2016-11" db="EMBL/GenBank/DDBJ databases">
        <authorList>
            <person name="Jaros S."/>
            <person name="Januszkiewicz K."/>
            <person name="Wedrychowicz H."/>
        </authorList>
    </citation>
    <scope>NUCLEOTIDE SEQUENCE [LARGE SCALE GENOMIC DNA]</scope>
    <source>
        <strain evidence="7 8">KHT3</strain>
    </source>
</reference>
<dbReference type="GO" id="GO:0003755">
    <property type="term" value="F:peptidyl-prolyl cis-trans isomerase activity"/>
    <property type="evidence" value="ECO:0007669"/>
    <property type="project" value="UniProtKB-UniRule"/>
</dbReference>
<proteinExistence type="inferred from homology"/>
<keyword evidence="5" id="KW-0472">Membrane</keyword>
<protein>
    <recommendedName>
        <fullName evidence="4">Peptidyl-prolyl cis-trans isomerase</fullName>
        <ecNumber evidence="4">5.2.1.8</ecNumber>
    </recommendedName>
</protein>
<sequence>MNIINSCKKWLGYVGVILFTIHCSLFIVSCSEDSSDTEGEFANWQKKNDDYIDKLAASSMTKYLTYTKNASTSGAANTDFVYVEVLENGSGTETPLFSDSVRVAYRGRLIPSPSYSEGFVFSQTFLGDFDWSKARTSTFCPGESGLRDGFSTALQHMHVGDRWRVHFSYKLGYGSSDYDNVPAYSDLIFEIAVYDIWHPGETRPSL</sequence>
<accession>A0A1M6RW77</accession>
<dbReference type="Proteomes" id="UP000184130">
    <property type="component" value="Unassembled WGS sequence"/>
</dbReference>
<dbReference type="AlphaFoldDB" id="A0A1M6RW77"/>
<gene>
    <name evidence="7" type="ORF">SAMN05216463_102136</name>
</gene>
<evidence type="ECO:0000256" key="1">
    <source>
        <dbReference type="ARBA" id="ARBA00000971"/>
    </source>
</evidence>
<dbReference type="RefSeq" id="WP_175549375.1">
    <property type="nucleotide sequence ID" value="NZ_FRBD01000002.1"/>
</dbReference>
<name>A0A1M6RW77_XYLRU</name>
<dbReference type="EC" id="5.2.1.8" evidence="4"/>
<dbReference type="PROSITE" id="PS50059">
    <property type="entry name" value="FKBP_PPIASE"/>
    <property type="match status" value="1"/>
</dbReference>
<feature type="transmembrane region" description="Helical" evidence="5">
    <location>
        <begin position="10"/>
        <end position="28"/>
    </location>
</feature>
<evidence type="ECO:0000256" key="5">
    <source>
        <dbReference type="SAM" id="Phobius"/>
    </source>
</evidence>
<dbReference type="EMBL" id="FRBD01000002">
    <property type="protein sequence ID" value="SHK36527.1"/>
    <property type="molecule type" value="Genomic_DNA"/>
</dbReference>
<keyword evidence="5" id="KW-0812">Transmembrane</keyword>
<comment type="similarity">
    <text evidence="4">Belongs to the FKBP-type PPIase family.</text>
</comment>
<evidence type="ECO:0000313" key="8">
    <source>
        <dbReference type="Proteomes" id="UP000184130"/>
    </source>
</evidence>
<dbReference type="InterPro" id="IPR001179">
    <property type="entry name" value="PPIase_FKBP_dom"/>
</dbReference>
<dbReference type="InterPro" id="IPR046357">
    <property type="entry name" value="PPIase_dom_sf"/>
</dbReference>
<evidence type="ECO:0000313" key="7">
    <source>
        <dbReference type="EMBL" id="SHK36527.1"/>
    </source>
</evidence>
<evidence type="ECO:0000256" key="3">
    <source>
        <dbReference type="PROSITE-ProRule" id="PRU00277"/>
    </source>
</evidence>
<evidence type="ECO:0000259" key="6">
    <source>
        <dbReference type="PROSITE" id="PS50059"/>
    </source>
</evidence>
<keyword evidence="2 3" id="KW-0697">Rotamase</keyword>
<organism evidence="7 8">
    <name type="scientific">Xylanibacter ruminicola</name>
    <name type="common">Prevotella ruminicola</name>
    <dbReference type="NCBI Taxonomy" id="839"/>
    <lineage>
        <taxon>Bacteria</taxon>
        <taxon>Pseudomonadati</taxon>
        <taxon>Bacteroidota</taxon>
        <taxon>Bacteroidia</taxon>
        <taxon>Bacteroidales</taxon>
        <taxon>Prevotellaceae</taxon>
        <taxon>Xylanibacter</taxon>
    </lineage>
</organism>
<evidence type="ECO:0000256" key="4">
    <source>
        <dbReference type="RuleBase" id="RU003915"/>
    </source>
</evidence>
<dbReference type="Gene3D" id="3.10.50.40">
    <property type="match status" value="1"/>
</dbReference>
<evidence type="ECO:0000256" key="2">
    <source>
        <dbReference type="ARBA" id="ARBA00023110"/>
    </source>
</evidence>
<keyword evidence="5" id="KW-1133">Transmembrane helix</keyword>
<feature type="domain" description="PPIase FKBP-type" evidence="6">
    <location>
        <begin position="98"/>
        <end position="197"/>
    </location>
</feature>
<keyword evidence="3 4" id="KW-0413">Isomerase</keyword>
<dbReference type="SUPFAM" id="SSF54534">
    <property type="entry name" value="FKBP-like"/>
    <property type="match status" value="1"/>
</dbReference>
<comment type="catalytic activity">
    <reaction evidence="1 3 4">
        <text>[protein]-peptidylproline (omega=180) = [protein]-peptidylproline (omega=0)</text>
        <dbReference type="Rhea" id="RHEA:16237"/>
        <dbReference type="Rhea" id="RHEA-COMP:10747"/>
        <dbReference type="Rhea" id="RHEA-COMP:10748"/>
        <dbReference type="ChEBI" id="CHEBI:83833"/>
        <dbReference type="ChEBI" id="CHEBI:83834"/>
        <dbReference type="EC" id="5.2.1.8"/>
    </reaction>
</comment>
<dbReference type="Pfam" id="PF00254">
    <property type="entry name" value="FKBP_C"/>
    <property type="match status" value="1"/>
</dbReference>